<evidence type="ECO:0000313" key="1">
    <source>
        <dbReference type="EMBL" id="SEP55356.1"/>
    </source>
</evidence>
<keyword evidence="2" id="KW-1185">Reference proteome</keyword>
<dbReference type="STRING" id="1299341.SAMN05444005_101184"/>
<accession>A0A1H8YT73</accession>
<organism evidence="1 2">
    <name type="scientific">Flavobacterium urocaniciphilum</name>
    <dbReference type="NCBI Taxonomy" id="1299341"/>
    <lineage>
        <taxon>Bacteria</taxon>
        <taxon>Pseudomonadati</taxon>
        <taxon>Bacteroidota</taxon>
        <taxon>Flavobacteriia</taxon>
        <taxon>Flavobacteriales</taxon>
        <taxon>Flavobacteriaceae</taxon>
        <taxon>Flavobacterium</taxon>
    </lineage>
</organism>
<evidence type="ECO:0000313" key="2">
    <source>
        <dbReference type="Proteomes" id="UP000198648"/>
    </source>
</evidence>
<proteinExistence type="predicted"/>
<dbReference type="Proteomes" id="UP000198648">
    <property type="component" value="Unassembled WGS sequence"/>
</dbReference>
<dbReference type="RefSeq" id="WP_091463873.1">
    <property type="nucleotide sequence ID" value="NZ_FOEI01000001.1"/>
</dbReference>
<dbReference type="OrthoDB" id="72338at2"/>
<dbReference type="InterPro" id="IPR046182">
    <property type="entry name" value="DUF6210"/>
</dbReference>
<protein>
    <submittedName>
        <fullName evidence="1">Uncharacterized protein</fullName>
    </submittedName>
</protein>
<gene>
    <name evidence="1" type="ORF">SAMN05444005_101184</name>
</gene>
<name>A0A1H8YT73_9FLAO</name>
<dbReference type="AlphaFoldDB" id="A0A1H8YT73"/>
<sequence length="142" mass="16043">MLKPTIKIYDAVGLGLIISFPSGVEILNQTGGIACNQSAIEGIYLPIANECSMSNELISPEIELMEYFSTYASDSLQEIDVENINKILEKYKLSDFIKIDFDKLTESHESWIYVNVSNDEKYDLLDNFNFPLKGVLTWSNSD</sequence>
<reference evidence="1 2" key="1">
    <citation type="submission" date="2016-10" db="EMBL/GenBank/DDBJ databases">
        <authorList>
            <person name="de Groot N.N."/>
        </authorList>
    </citation>
    <scope>NUCLEOTIDE SEQUENCE [LARGE SCALE GENOMIC DNA]</scope>
    <source>
        <strain evidence="1 2">DSM 27078</strain>
    </source>
</reference>
<dbReference type="Pfam" id="PF19715">
    <property type="entry name" value="DUF6210"/>
    <property type="match status" value="1"/>
</dbReference>
<dbReference type="EMBL" id="FOEI01000001">
    <property type="protein sequence ID" value="SEP55356.1"/>
    <property type="molecule type" value="Genomic_DNA"/>
</dbReference>